<accession>A0ABR3X1P9</accession>
<comment type="caution">
    <text evidence="2">The sequence shown here is derived from an EMBL/GenBank/DDBJ whole genome shotgun (WGS) entry which is preliminary data.</text>
</comment>
<sequence length="126" mass="14078">MDIDNIFGEETPVGETGTQAAPGGNDESQADNPGPETRQEVLAAKTSVQSRKRKRPVARPAAEMFLYHRYSPDVKTKLVAQVYGEGFSAETWEAQHVHEKMIDDQRNHKSHVLTNMKEIILDETGD</sequence>
<reference evidence="2 3" key="1">
    <citation type="journal article" date="2024" name="IMA Fungus">
        <title>IMA Genome - F19 : A genome assembly and annotation guide to empower mycologists, including annotated draft genome sequences of Ceratocystis pirilliformis, Diaporthe australafricana, Fusarium ophioides, Paecilomyces lecythidis, and Sporothrix stenoceras.</title>
        <authorList>
            <person name="Aylward J."/>
            <person name="Wilson A.M."/>
            <person name="Visagie C.M."/>
            <person name="Spraker J."/>
            <person name="Barnes I."/>
            <person name="Buitendag C."/>
            <person name="Ceriani C."/>
            <person name="Del Mar Angel L."/>
            <person name="du Plessis D."/>
            <person name="Fuchs T."/>
            <person name="Gasser K."/>
            <person name="Kramer D."/>
            <person name="Li W."/>
            <person name="Munsamy K."/>
            <person name="Piso A."/>
            <person name="Price J.L."/>
            <person name="Sonnekus B."/>
            <person name="Thomas C."/>
            <person name="van der Nest A."/>
            <person name="van Dijk A."/>
            <person name="van Heerden A."/>
            <person name="van Vuuren N."/>
            <person name="Yilmaz N."/>
            <person name="Duong T.A."/>
            <person name="van der Merwe N.A."/>
            <person name="Wingfield M.J."/>
            <person name="Wingfield B.D."/>
        </authorList>
    </citation>
    <scope>NUCLEOTIDE SEQUENCE [LARGE SCALE GENOMIC DNA]</scope>
    <source>
        <strain evidence="2 3">CMW 18300</strain>
    </source>
</reference>
<dbReference type="Proteomes" id="UP001583177">
    <property type="component" value="Unassembled WGS sequence"/>
</dbReference>
<evidence type="ECO:0000313" key="3">
    <source>
        <dbReference type="Proteomes" id="UP001583177"/>
    </source>
</evidence>
<protein>
    <submittedName>
        <fullName evidence="2">Uncharacterized protein</fullName>
    </submittedName>
</protein>
<feature type="region of interest" description="Disordered" evidence="1">
    <location>
        <begin position="1"/>
        <end position="37"/>
    </location>
</feature>
<keyword evidence="3" id="KW-1185">Reference proteome</keyword>
<gene>
    <name evidence="2" type="ORF">Daus18300_005502</name>
</gene>
<evidence type="ECO:0000256" key="1">
    <source>
        <dbReference type="SAM" id="MobiDB-lite"/>
    </source>
</evidence>
<proteinExistence type="predicted"/>
<name>A0ABR3X1P9_9PEZI</name>
<evidence type="ECO:0000313" key="2">
    <source>
        <dbReference type="EMBL" id="KAL1869647.1"/>
    </source>
</evidence>
<organism evidence="2 3">
    <name type="scientific">Diaporthe australafricana</name>
    <dbReference type="NCBI Taxonomy" id="127596"/>
    <lineage>
        <taxon>Eukaryota</taxon>
        <taxon>Fungi</taxon>
        <taxon>Dikarya</taxon>
        <taxon>Ascomycota</taxon>
        <taxon>Pezizomycotina</taxon>
        <taxon>Sordariomycetes</taxon>
        <taxon>Sordariomycetidae</taxon>
        <taxon>Diaporthales</taxon>
        <taxon>Diaporthaceae</taxon>
        <taxon>Diaporthe</taxon>
    </lineage>
</organism>
<dbReference type="EMBL" id="JAWRVE010000040">
    <property type="protein sequence ID" value="KAL1869647.1"/>
    <property type="molecule type" value="Genomic_DNA"/>
</dbReference>